<dbReference type="GO" id="GO:0009245">
    <property type="term" value="P:lipid A biosynthetic process"/>
    <property type="evidence" value="ECO:0007669"/>
    <property type="project" value="UniProtKB-KW"/>
</dbReference>
<reference evidence="11" key="2">
    <citation type="journal article" date="2023" name="Biology">
        <title>Prokaryotic Life Associated with Coal-Fire Gas Vents Revealed by Metagenomics.</title>
        <authorList>
            <person name="Kadnikov V.V."/>
            <person name="Mardanov A.V."/>
            <person name="Beletsky A.V."/>
            <person name="Karnachuk O.V."/>
            <person name="Ravin N.V."/>
        </authorList>
    </citation>
    <scope>NUCLEOTIDE SEQUENCE</scope>
    <source>
        <strain evidence="11">Bu02</strain>
    </source>
</reference>
<dbReference type="AlphaFoldDB" id="A0AAT9LA45"/>
<sequence length="150" mass="16644">MTEVDARETTQELNEIQKILPHRPPFLFVSRIISIDTGRSAVAEYDVPLDLPLFEGHFPQEKILPGVIIIEMMAQTGALAILSHKDFRGKIAYLAGIESARFKRPVRPGETMRAETVIGPIRRRIGRAQGNVFVGGEEVARAVVLFAVPN</sequence>
<gene>
    <name evidence="11" type="primary">fabZ</name>
    <name evidence="11" type="ORF">IMF26_07585</name>
</gene>
<evidence type="ECO:0000256" key="6">
    <source>
        <dbReference type="ARBA" id="ARBA00022516"/>
    </source>
</evidence>
<dbReference type="FunFam" id="3.10.129.10:FF:000001">
    <property type="entry name" value="3-hydroxyacyl-[acyl-carrier-protein] dehydratase FabZ"/>
    <property type="match status" value="1"/>
</dbReference>
<evidence type="ECO:0000256" key="10">
    <source>
        <dbReference type="ARBA" id="ARBA00025049"/>
    </source>
</evidence>
<dbReference type="Pfam" id="PF07977">
    <property type="entry name" value="FabA"/>
    <property type="match status" value="1"/>
</dbReference>
<reference evidence="11" key="1">
    <citation type="submission" date="2020-10" db="EMBL/GenBank/DDBJ databases">
        <authorList>
            <person name="Kadnikov V."/>
            <person name="Beletsky A.V."/>
            <person name="Mardanov A.V."/>
            <person name="Karnachuk O.V."/>
            <person name="Ravin N.V."/>
        </authorList>
    </citation>
    <scope>NUCLEOTIDE SEQUENCE</scope>
    <source>
        <strain evidence="11">Bu02</strain>
    </source>
</reference>
<protein>
    <recommendedName>
        <fullName evidence="4">3-hydroxyacyl-[acyl-carrier-protein] dehydratase</fullName>
        <ecNumber evidence="4">4.2.1.59</ecNumber>
    </recommendedName>
</protein>
<evidence type="ECO:0000256" key="1">
    <source>
        <dbReference type="ARBA" id="ARBA00001055"/>
    </source>
</evidence>
<evidence type="ECO:0000256" key="5">
    <source>
        <dbReference type="ARBA" id="ARBA00022490"/>
    </source>
</evidence>
<keyword evidence="6" id="KW-0444">Lipid biosynthesis</keyword>
<dbReference type="EC" id="4.2.1.59" evidence="4"/>
<accession>A0AAT9LA45</accession>
<keyword evidence="5" id="KW-0963">Cytoplasm</keyword>
<keyword evidence="8" id="KW-0443">Lipid metabolism</keyword>
<keyword evidence="9 11" id="KW-0456">Lyase</keyword>
<evidence type="ECO:0000256" key="7">
    <source>
        <dbReference type="ARBA" id="ARBA00022556"/>
    </source>
</evidence>
<comment type="catalytic activity">
    <reaction evidence="1">
        <text>a (3R)-hydroxyacyl-[ACP] = a (2E)-enoyl-[ACP] + H2O</text>
        <dbReference type="Rhea" id="RHEA:13097"/>
        <dbReference type="Rhea" id="RHEA-COMP:9925"/>
        <dbReference type="Rhea" id="RHEA-COMP:9945"/>
        <dbReference type="ChEBI" id="CHEBI:15377"/>
        <dbReference type="ChEBI" id="CHEBI:78784"/>
        <dbReference type="ChEBI" id="CHEBI:78827"/>
        <dbReference type="EC" id="4.2.1.59"/>
    </reaction>
</comment>
<evidence type="ECO:0000256" key="3">
    <source>
        <dbReference type="ARBA" id="ARBA00009174"/>
    </source>
</evidence>
<proteinExistence type="inferred from homology"/>
<comment type="function">
    <text evidence="10">Involved in unsaturated fatty acids biosynthesis. Catalyzes the dehydration of short chain beta-hydroxyacyl-ACPs and long chain saturated and unsaturated beta-hydroxyacyl-ACPs.</text>
</comment>
<keyword evidence="7" id="KW-0441">Lipid A biosynthesis</keyword>
<evidence type="ECO:0000313" key="11">
    <source>
        <dbReference type="EMBL" id="QUL97930.1"/>
    </source>
</evidence>
<name>A0AAT9LA45_9FIRM</name>
<evidence type="ECO:0000256" key="8">
    <source>
        <dbReference type="ARBA" id="ARBA00023098"/>
    </source>
</evidence>
<dbReference type="GO" id="GO:0005737">
    <property type="term" value="C:cytoplasm"/>
    <property type="evidence" value="ECO:0007669"/>
    <property type="project" value="UniProtKB-SubCell"/>
</dbReference>
<dbReference type="NCBIfam" id="NF000582">
    <property type="entry name" value="PRK00006.1"/>
    <property type="match status" value="1"/>
</dbReference>
<evidence type="ECO:0000256" key="2">
    <source>
        <dbReference type="ARBA" id="ARBA00004496"/>
    </source>
</evidence>
<evidence type="ECO:0000256" key="4">
    <source>
        <dbReference type="ARBA" id="ARBA00013167"/>
    </source>
</evidence>
<dbReference type="PANTHER" id="PTHR30272:SF1">
    <property type="entry name" value="3-HYDROXYACYL-[ACYL-CARRIER-PROTEIN] DEHYDRATASE"/>
    <property type="match status" value="1"/>
</dbReference>
<dbReference type="InterPro" id="IPR029069">
    <property type="entry name" value="HotDog_dom_sf"/>
</dbReference>
<comment type="similarity">
    <text evidence="3">Belongs to the thioester dehydratase family. FabZ subfamily.</text>
</comment>
<dbReference type="KEGG" id="fcz:IMF26_07585"/>
<organism evidence="11">
    <name type="scientific">Candidatus Fermentithermobacillus carboniphilus</name>
    <dbReference type="NCBI Taxonomy" id="3085328"/>
    <lineage>
        <taxon>Bacteria</taxon>
        <taxon>Bacillati</taxon>
        <taxon>Bacillota</taxon>
        <taxon>Candidatus Fermentithermobacillia</taxon>
        <taxon>Candidatus Fermentithermobacillales</taxon>
        <taxon>Candidatus Fermentithermobacillaceae</taxon>
        <taxon>Candidatus Fermentithermobacillus</taxon>
    </lineage>
</organism>
<evidence type="ECO:0000256" key="9">
    <source>
        <dbReference type="ARBA" id="ARBA00023239"/>
    </source>
</evidence>
<dbReference type="InterPro" id="IPR013114">
    <property type="entry name" value="FabA_FabZ"/>
</dbReference>
<dbReference type="EMBL" id="CP062796">
    <property type="protein sequence ID" value="QUL97930.1"/>
    <property type="molecule type" value="Genomic_DNA"/>
</dbReference>
<dbReference type="CDD" id="cd01288">
    <property type="entry name" value="FabZ"/>
    <property type="match status" value="1"/>
</dbReference>
<dbReference type="GO" id="GO:0019171">
    <property type="term" value="F:(3R)-hydroxyacyl-[acyl-carrier-protein] dehydratase activity"/>
    <property type="evidence" value="ECO:0007669"/>
    <property type="project" value="UniProtKB-EC"/>
</dbReference>
<dbReference type="Gene3D" id="3.10.129.10">
    <property type="entry name" value="Hotdog Thioesterase"/>
    <property type="match status" value="1"/>
</dbReference>
<dbReference type="SUPFAM" id="SSF54637">
    <property type="entry name" value="Thioesterase/thiol ester dehydrase-isomerase"/>
    <property type="match status" value="1"/>
</dbReference>
<comment type="subcellular location">
    <subcellularLocation>
        <location evidence="2">Cytoplasm</location>
    </subcellularLocation>
</comment>
<dbReference type="GO" id="GO:0016020">
    <property type="term" value="C:membrane"/>
    <property type="evidence" value="ECO:0007669"/>
    <property type="project" value="GOC"/>
</dbReference>
<dbReference type="PANTHER" id="PTHR30272">
    <property type="entry name" value="3-HYDROXYACYL-[ACYL-CARRIER-PROTEIN] DEHYDRATASE"/>
    <property type="match status" value="1"/>
</dbReference>